<sequence>MSHWIVLFFILVLIETSSASKLAESHNISPYHSLNIRSNENFLKLGDSEPDDDNEAEIDEDLNQNEDTVTAHWNSKSSFSGSSSSKSTTSRWFTTSVSSTQIMSPTPVSSEIVTSKTIALEVSTTYPTITTAATTSDDSSSRTSKISENPSPKASSSIRSVHLSVIGKPSVWSQPSKMAQLPDRYKLDFNSEASSLSICAMIFTVVAANFITIHVL</sequence>
<feature type="compositionally biased region" description="Low complexity" evidence="1">
    <location>
        <begin position="132"/>
        <end position="147"/>
    </location>
</feature>
<evidence type="ECO:0000256" key="2">
    <source>
        <dbReference type="SAM" id="SignalP"/>
    </source>
</evidence>
<reference evidence="3 4" key="1">
    <citation type="submission" date="2023-04" db="EMBL/GenBank/DDBJ databases">
        <title>Genome of Basidiobolus ranarum AG-B5.</title>
        <authorList>
            <person name="Stajich J.E."/>
            <person name="Carter-House D."/>
            <person name="Gryganskyi A."/>
        </authorList>
    </citation>
    <scope>NUCLEOTIDE SEQUENCE [LARGE SCALE GENOMIC DNA]</scope>
    <source>
        <strain evidence="3 4">AG-B5</strain>
    </source>
</reference>
<dbReference type="EMBL" id="JASJQH010008024">
    <property type="protein sequence ID" value="KAK9695891.1"/>
    <property type="molecule type" value="Genomic_DNA"/>
</dbReference>
<keyword evidence="4" id="KW-1185">Reference proteome</keyword>
<feature type="compositionally biased region" description="Polar residues" evidence="1">
    <location>
        <begin position="148"/>
        <end position="158"/>
    </location>
</feature>
<keyword evidence="2" id="KW-0732">Signal</keyword>
<protein>
    <submittedName>
        <fullName evidence="3">Uncharacterized protein</fullName>
    </submittedName>
</protein>
<gene>
    <name evidence="3" type="ORF">K7432_012745</name>
</gene>
<evidence type="ECO:0000256" key="1">
    <source>
        <dbReference type="SAM" id="MobiDB-lite"/>
    </source>
</evidence>
<name>A0ABR2VRT4_9FUNG</name>
<comment type="caution">
    <text evidence="3">The sequence shown here is derived from an EMBL/GenBank/DDBJ whole genome shotgun (WGS) entry which is preliminary data.</text>
</comment>
<accession>A0ABR2VRT4</accession>
<feature type="region of interest" description="Disordered" evidence="1">
    <location>
        <begin position="132"/>
        <end position="158"/>
    </location>
</feature>
<feature type="signal peptide" evidence="2">
    <location>
        <begin position="1"/>
        <end position="19"/>
    </location>
</feature>
<dbReference type="Proteomes" id="UP001479436">
    <property type="component" value="Unassembled WGS sequence"/>
</dbReference>
<evidence type="ECO:0000313" key="3">
    <source>
        <dbReference type="EMBL" id="KAK9695891.1"/>
    </source>
</evidence>
<feature type="chain" id="PRO_5047364449" evidence="2">
    <location>
        <begin position="20"/>
        <end position="216"/>
    </location>
</feature>
<organism evidence="3 4">
    <name type="scientific">Basidiobolus ranarum</name>
    <dbReference type="NCBI Taxonomy" id="34480"/>
    <lineage>
        <taxon>Eukaryota</taxon>
        <taxon>Fungi</taxon>
        <taxon>Fungi incertae sedis</taxon>
        <taxon>Zoopagomycota</taxon>
        <taxon>Entomophthoromycotina</taxon>
        <taxon>Basidiobolomycetes</taxon>
        <taxon>Basidiobolales</taxon>
        <taxon>Basidiobolaceae</taxon>
        <taxon>Basidiobolus</taxon>
    </lineage>
</organism>
<evidence type="ECO:0000313" key="4">
    <source>
        <dbReference type="Proteomes" id="UP001479436"/>
    </source>
</evidence>
<proteinExistence type="predicted"/>